<evidence type="ECO:0000313" key="3">
    <source>
        <dbReference type="Proteomes" id="UP001228581"/>
    </source>
</evidence>
<gene>
    <name evidence="2" type="ORF">QNI19_08955</name>
</gene>
<dbReference type="RefSeq" id="WP_313994792.1">
    <property type="nucleotide sequence ID" value="NZ_JASJOR010000031.1"/>
</dbReference>
<reference evidence="2 3" key="1">
    <citation type="submission" date="2023-05" db="EMBL/GenBank/DDBJ databases">
        <authorList>
            <person name="Zhang X."/>
        </authorList>
    </citation>
    <scope>NUCLEOTIDE SEQUENCE [LARGE SCALE GENOMIC DNA]</scope>
    <source>
        <strain evidence="2 3">DM2B3-1</strain>
    </source>
</reference>
<comment type="caution">
    <text evidence="2">The sequence shown here is derived from an EMBL/GenBank/DDBJ whole genome shotgun (WGS) entry which is preliminary data.</text>
</comment>
<dbReference type="Gene3D" id="3.40.30.10">
    <property type="entry name" value="Glutaredoxin"/>
    <property type="match status" value="1"/>
</dbReference>
<organism evidence="2 3">
    <name type="scientific">Xanthocytophaga flava</name>
    <dbReference type="NCBI Taxonomy" id="3048013"/>
    <lineage>
        <taxon>Bacteria</taxon>
        <taxon>Pseudomonadati</taxon>
        <taxon>Bacteroidota</taxon>
        <taxon>Cytophagia</taxon>
        <taxon>Cytophagales</taxon>
        <taxon>Rhodocytophagaceae</taxon>
        <taxon>Xanthocytophaga</taxon>
    </lineage>
</organism>
<evidence type="ECO:0000259" key="1">
    <source>
        <dbReference type="Pfam" id="PF00578"/>
    </source>
</evidence>
<dbReference type="SUPFAM" id="SSF52833">
    <property type="entry name" value="Thioredoxin-like"/>
    <property type="match status" value="1"/>
</dbReference>
<accession>A0ABT7CK54</accession>
<dbReference type="Proteomes" id="UP001228581">
    <property type="component" value="Unassembled WGS sequence"/>
</dbReference>
<dbReference type="Pfam" id="PF00578">
    <property type="entry name" value="AhpC-TSA"/>
    <property type="match status" value="1"/>
</dbReference>
<evidence type="ECO:0000313" key="2">
    <source>
        <dbReference type="EMBL" id="MDJ1493059.1"/>
    </source>
</evidence>
<protein>
    <submittedName>
        <fullName evidence="2">Redoxin domain-containing protein</fullName>
    </submittedName>
</protein>
<keyword evidence="3" id="KW-1185">Reference proteome</keyword>
<proteinExistence type="predicted"/>
<dbReference type="InterPro" id="IPR036249">
    <property type="entry name" value="Thioredoxin-like_sf"/>
</dbReference>
<name>A0ABT7CK54_9BACT</name>
<dbReference type="InterPro" id="IPR000866">
    <property type="entry name" value="AhpC/TSA"/>
</dbReference>
<sequence>MKLIQSLSEPVFRLKDIYGRMIDLEEYKDKKVFIGFFRHAGCPFCNIRVHKLLKVREELLEKCLEMIFFFESPENILLQSIFHKEISPIPLISDPEKRWYSAYGLEPSTYKATMSHISSFVQTAFKASSLGVPLHAMAEGGAFNTMPAEFLLSEGLIIEQVHYSERLNDRMSVEKIRAFVEKN</sequence>
<dbReference type="EMBL" id="JASJOT010000004">
    <property type="protein sequence ID" value="MDJ1493059.1"/>
    <property type="molecule type" value="Genomic_DNA"/>
</dbReference>
<feature type="domain" description="Alkyl hydroperoxide reductase subunit C/ Thiol specific antioxidant" evidence="1">
    <location>
        <begin position="10"/>
        <end position="109"/>
    </location>
</feature>